<dbReference type="EMBL" id="MF417890">
    <property type="protein sequence ID" value="ASN69452.1"/>
    <property type="molecule type" value="Genomic_DNA"/>
</dbReference>
<sequence length="51" mass="6035">MKRTIANENVRDFLSMAKRLTPYLTDSEFETVLRIYDIALNRLEGEDKQND</sequence>
<proteinExistence type="predicted"/>
<gene>
    <name evidence="1" type="ORF">7F15_58</name>
</gene>
<evidence type="ECO:0000313" key="1">
    <source>
        <dbReference type="EMBL" id="ASN69452.1"/>
    </source>
</evidence>
<accession>A0A2H4J2W9</accession>
<name>A0A2H4J2W9_9CAUD</name>
<reference evidence="1" key="1">
    <citation type="submission" date="2017-06" db="EMBL/GenBank/DDBJ databases">
        <title>Novel phages from South African skin metaviromes.</title>
        <authorList>
            <person name="van Zyl L.J."/>
            <person name="Abrahams Y."/>
            <person name="Stander E.A."/>
            <person name="Kirby B.M."/>
            <person name="Clavaud C."/>
            <person name="Farcet C."/>
            <person name="Breton L."/>
            <person name="Trindade M.I."/>
        </authorList>
    </citation>
    <scope>NUCLEOTIDE SEQUENCE</scope>
</reference>
<organism evidence="1">
    <name type="scientific">uncultured Caudovirales phage</name>
    <dbReference type="NCBI Taxonomy" id="2100421"/>
    <lineage>
        <taxon>Viruses</taxon>
        <taxon>Duplodnaviria</taxon>
        <taxon>Heunggongvirae</taxon>
        <taxon>Uroviricota</taxon>
        <taxon>Caudoviricetes</taxon>
        <taxon>Peduoviridae</taxon>
        <taxon>Maltschvirus</taxon>
        <taxon>Maltschvirus maltsch</taxon>
    </lineage>
</organism>
<protein>
    <submittedName>
        <fullName evidence="1">Uncharacterized protein</fullName>
    </submittedName>
</protein>